<feature type="domain" description="Glycoside hydrolase family 2 catalytic" evidence="12">
    <location>
        <begin position="290"/>
        <end position="411"/>
    </location>
</feature>
<evidence type="ECO:0000313" key="15">
    <source>
        <dbReference type="EMBL" id="WQD38628.1"/>
    </source>
</evidence>
<dbReference type="Gene3D" id="2.70.98.10">
    <property type="match status" value="1"/>
</dbReference>
<dbReference type="GO" id="GO:0016787">
    <property type="term" value="F:hydrolase activity"/>
    <property type="evidence" value="ECO:0007669"/>
    <property type="project" value="UniProtKB-KW"/>
</dbReference>
<evidence type="ECO:0000256" key="5">
    <source>
        <dbReference type="ARBA" id="ARBA00012756"/>
    </source>
</evidence>
<comment type="similarity">
    <text evidence="3">Belongs to the glycosyl hydrolase 2 family.</text>
</comment>
<dbReference type="Gene3D" id="3.20.20.80">
    <property type="entry name" value="Glycosidases"/>
    <property type="match status" value="1"/>
</dbReference>
<evidence type="ECO:0000256" key="7">
    <source>
        <dbReference type="ARBA" id="ARBA00022837"/>
    </source>
</evidence>
<dbReference type="InterPro" id="IPR050347">
    <property type="entry name" value="Bact_Beta-galactosidase"/>
</dbReference>
<dbReference type="InterPro" id="IPR006103">
    <property type="entry name" value="Glyco_hydro_2_cat"/>
</dbReference>
<dbReference type="InterPro" id="IPR014718">
    <property type="entry name" value="GH-type_carb-bd"/>
</dbReference>
<keyword evidence="8" id="KW-0326">Glycosidase</keyword>
<dbReference type="Pfam" id="PF02837">
    <property type="entry name" value="Glyco_hydro_2_N"/>
    <property type="match status" value="1"/>
</dbReference>
<keyword evidence="16" id="KW-1185">Reference proteome</keyword>
<feature type="signal peptide" evidence="10">
    <location>
        <begin position="1"/>
        <end position="21"/>
    </location>
</feature>
<evidence type="ECO:0000256" key="2">
    <source>
        <dbReference type="ARBA" id="ARBA00001913"/>
    </source>
</evidence>
<dbReference type="InterPro" id="IPR011013">
    <property type="entry name" value="Gal_mutarotase_sf_dom"/>
</dbReference>
<gene>
    <name evidence="15" type="ORF">U0035_00515</name>
</gene>
<evidence type="ECO:0000256" key="3">
    <source>
        <dbReference type="ARBA" id="ARBA00007401"/>
    </source>
</evidence>
<dbReference type="EMBL" id="CP139960">
    <property type="protein sequence ID" value="WQD38628.1"/>
    <property type="molecule type" value="Genomic_DNA"/>
</dbReference>
<dbReference type="SUPFAM" id="SSF49785">
    <property type="entry name" value="Galactose-binding domain-like"/>
    <property type="match status" value="1"/>
</dbReference>
<dbReference type="Gene3D" id="2.60.120.260">
    <property type="entry name" value="Galactose-binding domain-like"/>
    <property type="match status" value="1"/>
</dbReference>
<dbReference type="SUPFAM" id="SSF49303">
    <property type="entry name" value="beta-Galactosidase/glucuronidase domain"/>
    <property type="match status" value="1"/>
</dbReference>
<dbReference type="InterPro" id="IPR004199">
    <property type="entry name" value="B-gal_small/dom_5"/>
</dbReference>
<keyword evidence="7" id="KW-0106">Calcium</keyword>
<dbReference type="SUPFAM" id="SSF51445">
    <property type="entry name" value="(Trans)glycosidases"/>
    <property type="match status" value="1"/>
</dbReference>
<feature type="domain" description="Beta galactosidase small chain/" evidence="14">
    <location>
        <begin position="721"/>
        <end position="844"/>
    </location>
</feature>
<feature type="chain" id="PRO_5046999501" description="beta-galactosidase" evidence="10">
    <location>
        <begin position="22"/>
        <end position="926"/>
    </location>
</feature>
<comment type="catalytic activity">
    <reaction evidence="1">
        <text>Hydrolysis of terminal non-reducing beta-D-galactose residues in beta-D-galactosides.</text>
        <dbReference type="EC" id="3.2.1.23"/>
    </reaction>
</comment>
<dbReference type="Proteomes" id="UP001325680">
    <property type="component" value="Chromosome"/>
</dbReference>
<dbReference type="SUPFAM" id="SSF74650">
    <property type="entry name" value="Galactose mutarotase-like"/>
    <property type="match status" value="1"/>
</dbReference>
<evidence type="ECO:0000256" key="9">
    <source>
        <dbReference type="ARBA" id="ARBA00032230"/>
    </source>
</evidence>
<evidence type="ECO:0000256" key="1">
    <source>
        <dbReference type="ARBA" id="ARBA00001412"/>
    </source>
</evidence>
<evidence type="ECO:0000256" key="10">
    <source>
        <dbReference type="SAM" id="SignalP"/>
    </source>
</evidence>
<keyword evidence="10" id="KW-0732">Signal</keyword>
<proteinExistence type="inferred from homology"/>
<dbReference type="Pfam" id="PF02929">
    <property type="entry name" value="Bgal_small_N"/>
    <property type="match status" value="1"/>
</dbReference>
<comment type="cofactor">
    <cofactor evidence="2">
        <name>Ca(2+)</name>
        <dbReference type="ChEBI" id="CHEBI:29108"/>
    </cofactor>
</comment>
<feature type="domain" description="Glycosyl hydrolases family 2 sugar binding" evidence="13">
    <location>
        <begin position="53"/>
        <end position="183"/>
    </location>
</feature>
<evidence type="ECO:0000259" key="14">
    <source>
        <dbReference type="Pfam" id="PF02929"/>
    </source>
</evidence>
<dbReference type="PANTHER" id="PTHR46323">
    <property type="entry name" value="BETA-GALACTOSIDASE"/>
    <property type="match status" value="1"/>
</dbReference>
<dbReference type="InterPro" id="IPR006101">
    <property type="entry name" value="Glyco_hydro_2"/>
</dbReference>
<dbReference type="InterPro" id="IPR008979">
    <property type="entry name" value="Galactose-bd-like_sf"/>
</dbReference>
<sequence length="926" mass="105332">MSLLKALAVVSLMICFHCSHAQTEIKYLSGTGADDTVPWDFYCTHGMNSKKWSKINVPSCWEQQGFGEYNYGHVPLDKRLNEQGHYKHVFVAPRAWEGKDIRIVFEGVFTDCEVTLNNQPVGSHQGGFYEFGFDLADHMLYGKQNLLEVKVKKKSDNISVNQAELEADFWNFGGIFRPVYIQVNPKEHIEHVAIDPRADGTIRSDITIKNPHESARLRLMIKDFNRKTLATFIEPVKKGSGTFRSKQKFAHPKLWSPEFPNRYIAEYAILDKGGKVLHTRNVKIGFRTVEVRAQDGIYVNGARVKFKGINAHTFHPDFGRTSSERMSIKTVNLIKDMNMNAVRLSHYPHDKHFMNACDSLGLFVLDELTGWQSPSYDSVIGRKLLRELVKRDVNYASVLFWDNGNEGGWNRAYDHEFAEVDIQKREVLHPWGAFRKTVTSHYIDYNYLSGLNFANRQIFFPTEFLHGLYDGGLGAGLNDYWSKMWTNPLCAGGFLWVLADEMVNRTDTKVLDGDGNHAPDGIVGPYHEKEGSYYTVKEIWSPIFIEDKYIAADFDGMLNIENRFHYTNLADCKLTYRWASFPAASADKRKIIDQGPVPVSHLKPMERTRIKVAMPAGWRQAEVLEIVARDPHGRHIYTWTFPVKSPDEVTNNRTAAIVRQQQAVQYSEIDGDFVFDVGTVKVVIDKASGLLRKVTNKKGMLPLQNGPVSASEHDKVTSVRHTETGGVHRVTVNYEKNRMNVVWSINPGGLVGLDVKYKPSNNIAFCGIDFDLAENEVEGIKWMGNGPYGVWKNRLKGVTFNVWEKKYNKTVTGSAAFIYPEFKGYHSQLYWARINLKQGRSFKVYCKSEDVYLKLFNPEPGPDPANTIVRHSKGDLSFLHGIPAIGNKFSKTDVLGPESAVYQFDAKRVLNDYLILSLVFDFMGNE</sequence>
<evidence type="ECO:0000256" key="4">
    <source>
        <dbReference type="ARBA" id="ARBA00011245"/>
    </source>
</evidence>
<dbReference type="Pfam" id="PF00703">
    <property type="entry name" value="Glyco_hydro_2"/>
    <property type="match status" value="1"/>
</dbReference>
<evidence type="ECO:0000256" key="6">
    <source>
        <dbReference type="ARBA" id="ARBA00022801"/>
    </source>
</evidence>
<dbReference type="InterPro" id="IPR006102">
    <property type="entry name" value="Ig-like_GH2"/>
</dbReference>
<evidence type="ECO:0000313" key="16">
    <source>
        <dbReference type="Proteomes" id="UP001325680"/>
    </source>
</evidence>
<evidence type="ECO:0000259" key="13">
    <source>
        <dbReference type="Pfam" id="PF02837"/>
    </source>
</evidence>
<dbReference type="InterPro" id="IPR036156">
    <property type="entry name" value="Beta-gal/glucu_dom_sf"/>
</dbReference>
<dbReference type="RefSeq" id="WP_162817898.1">
    <property type="nucleotide sequence ID" value="NZ_CP139960.1"/>
</dbReference>
<name>A0ABZ0W5Q2_9BACT</name>
<dbReference type="InterPro" id="IPR017853">
    <property type="entry name" value="GH"/>
</dbReference>
<organism evidence="15 16">
    <name type="scientific">Niabella yanshanensis</name>
    <dbReference type="NCBI Taxonomy" id="577386"/>
    <lineage>
        <taxon>Bacteria</taxon>
        <taxon>Pseudomonadati</taxon>
        <taxon>Bacteroidota</taxon>
        <taxon>Chitinophagia</taxon>
        <taxon>Chitinophagales</taxon>
        <taxon>Chitinophagaceae</taxon>
        <taxon>Niabella</taxon>
    </lineage>
</organism>
<keyword evidence="6 15" id="KW-0378">Hydrolase</keyword>
<dbReference type="Pfam" id="PF02836">
    <property type="entry name" value="Glyco_hydro_2_C"/>
    <property type="match status" value="1"/>
</dbReference>
<dbReference type="InterPro" id="IPR013783">
    <property type="entry name" value="Ig-like_fold"/>
</dbReference>
<dbReference type="Gene3D" id="2.60.40.10">
    <property type="entry name" value="Immunoglobulins"/>
    <property type="match status" value="1"/>
</dbReference>
<evidence type="ECO:0000256" key="8">
    <source>
        <dbReference type="ARBA" id="ARBA00023295"/>
    </source>
</evidence>
<accession>A0ABZ0W5Q2</accession>
<dbReference type="PRINTS" id="PR00132">
    <property type="entry name" value="GLHYDRLASE2"/>
</dbReference>
<feature type="domain" description="Glycoside hydrolase family 2 immunoglobulin-like beta-sandwich" evidence="11">
    <location>
        <begin position="188"/>
        <end position="287"/>
    </location>
</feature>
<evidence type="ECO:0000259" key="12">
    <source>
        <dbReference type="Pfam" id="PF02836"/>
    </source>
</evidence>
<reference evidence="15 16" key="1">
    <citation type="submission" date="2023-12" db="EMBL/GenBank/DDBJ databases">
        <title>Genome sequencing and assembly of bacterial species from a model synthetic community.</title>
        <authorList>
            <person name="Hogle S.L."/>
        </authorList>
    </citation>
    <scope>NUCLEOTIDE SEQUENCE [LARGE SCALE GENOMIC DNA]</scope>
    <source>
        <strain evidence="15 16">HAMBI_3031</strain>
    </source>
</reference>
<dbReference type="InterPro" id="IPR006104">
    <property type="entry name" value="Glyco_hydro_2_N"/>
</dbReference>
<protein>
    <recommendedName>
        <fullName evidence="5">beta-galactosidase</fullName>
        <ecNumber evidence="5">3.2.1.23</ecNumber>
    </recommendedName>
    <alternativeName>
        <fullName evidence="9">Lactase</fullName>
    </alternativeName>
</protein>
<evidence type="ECO:0000259" key="11">
    <source>
        <dbReference type="Pfam" id="PF00703"/>
    </source>
</evidence>
<dbReference type="EC" id="3.2.1.23" evidence="5"/>
<dbReference type="PANTHER" id="PTHR46323:SF2">
    <property type="entry name" value="BETA-GALACTOSIDASE"/>
    <property type="match status" value="1"/>
</dbReference>
<comment type="subunit">
    <text evidence="4">Monomer.</text>
</comment>